<keyword evidence="2" id="KW-0808">Transferase</keyword>
<sequence length="379" mass="40306">MKVLIAVTHLLGAGHLSRALTLARAFVAEGHAVTVLSGGMPVPQFDTDGITLRQLPPLRSDGTNFTRLLTAGGDVADAANLATRETEMARAVTYIRPDIVITELFPFGRRVLRGEFMALVTASQAQTPRPVILASVRDILAPPSNPQKAQKTDSIVQEHYDGVLVHSDPASTPLEKSWPVTPALQEKLLYTGYVAPPPAGPHPDRLGQGEVIVSAGGGSVGRHLFTAAVAAAGLSPALRWRVLVGGGNGQAVIAELAAKAPQNVILEPARPDFRQMLTHAACSVSMCGYNTALDLLQSGTPSLFIPFDEGGEVEQTLRAESLSHLPMMQMLRAADLTPKRLLQKVEVLVKLPRGKVPDLRFDGAQESVRIACGMAKGRA</sequence>
<evidence type="ECO:0000313" key="3">
    <source>
        <dbReference type="Proteomes" id="UP000261704"/>
    </source>
</evidence>
<accession>A0A347UJK7</accession>
<reference evidence="2 3" key="1">
    <citation type="submission" date="2018-09" db="EMBL/GenBank/DDBJ databases">
        <title>Profundibacter amoris BAR1 gen. nov., sp. nov., a new member of the Roseobacter clade isolated at Lokis Castle Vent Field on the Arctic Mid-Oceanic Ridge.</title>
        <authorList>
            <person name="Le Moine Bauer S."/>
            <person name="Sjoeberg A.G."/>
            <person name="L'Haridon S."/>
            <person name="Stokke R."/>
            <person name="Roalkvam I."/>
            <person name="Steen I.H."/>
            <person name="Dahle H."/>
        </authorList>
    </citation>
    <scope>NUCLEOTIDE SEQUENCE [LARGE SCALE GENOMIC DNA]</scope>
    <source>
        <strain evidence="2 3">BAR1</strain>
    </source>
</reference>
<dbReference type="AlphaFoldDB" id="A0A347UJK7"/>
<proteinExistence type="predicted"/>
<name>A0A347UJK7_9RHOB</name>
<protein>
    <submittedName>
        <fullName evidence="2">Glycosyltransferase</fullName>
    </submittedName>
</protein>
<dbReference type="KEGG" id="pamo:BAR1_14510"/>
<keyword evidence="3" id="KW-1185">Reference proteome</keyword>
<dbReference type="Pfam" id="PF04101">
    <property type="entry name" value="Glyco_tran_28_C"/>
    <property type="match status" value="1"/>
</dbReference>
<dbReference type="PANTHER" id="PTHR21015:SF28">
    <property type="entry name" value="SLL1722 PROTEIN"/>
    <property type="match status" value="1"/>
</dbReference>
<dbReference type="PANTHER" id="PTHR21015">
    <property type="entry name" value="UDP-N-ACETYLGLUCOSAMINE--N-ACETYLMURAMYL-(PENTAPEPTIDE) PYROPHOSPHORYL-UNDECAPRENOL N-ACETYLGLUCOSAMINE TRANSFERASE 1"/>
    <property type="match status" value="1"/>
</dbReference>
<evidence type="ECO:0000313" key="2">
    <source>
        <dbReference type="EMBL" id="AXX99035.1"/>
    </source>
</evidence>
<evidence type="ECO:0000259" key="1">
    <source>
        <dbReference type="Pfam" id="PF04101"/>
    </source>
</evidence>
<dbReference type="InterPro" id="IPR007235">
    <property type="entry name" value="Glyco_trans_28_C"/>
</dbReference>
<dbReference type="Proteomes" id="UP000261704">
    <property type="component" value="Chromosome"/>
</dbReference>
<dbReference type="EMBL" id="CP032125">
    <property type="protein sequence ID" value="AXX99035.1"/>
    <property type="molecule type" value="Genomic_DNA"/>
</dbReference>
<gene>
    <name evidence="2" type="ORF">BAR1_14510</name>
</gene>
<dbReference type="Gene3D" id="3.40.50.2000">
    <property type="entry name" value="Glycogen Phosphorylase B"/>
    <property type="match status" value="2"/>
</dbReference>
<dbReference type="OrthoDB" id="503443at2"/>
<dbReference type="GO" id="GO:0016758">
    <property type="term" value="F:hexosyltransferase activity"/>
    <property type="evidence" value="ECO:0007669"/>
    <property type="project" value="InterPro"/>
</dbReference>
<organism evidence="2 3">
    <name type="scientific">Profundibacter amoris</name>
    <dbReference type="NCBI Taxonomy" id="2171755"/>
    <lineage>
        <taxon>Bacteria</taxon>
        <taxon>Pseudomonadati</taxon>
        <taxon>Pseudomonadota</taxon>
        <taxon>Alphaproteobacteria</taxon>
        <taxon>Rhodobacterales</taxon>
        <taxon>Paracoccaceae</taxon>
        <taxon>Profundibacter</taxon>
    </lineage>
</organism>
<dbReference type="RefSeq" id="WP_118943688.1">
    <property type="nucleotide sequence ID" value="NZ_CP032125.1"/>
</dbReference>
<feature type="domain" description="Glycosyl transferase family 28 C-terminal" evidence="1">
    <location>
        <begin position="242"/>
        <end position="349"/>
    </location>
</feature>
<dbReference type="SUPFAM" id="SSF53756">
    <property type="entry name" value="UDP-Glycosyltransferase/glycogen phosphorylase"/>
    <property type="match status" value="1"/>
</dbReference>